<sequence length="65" mass="7636">MMHDYENLHGMASLCRHCGKAIHCSAVSAWNGVEYELLDRWWSHFVHPADDHDGEPPRLFLPERY</sequence>
<keyword evidence="2" id="KW-1185">Reference proteome</keyword>
<dbReference type="Proteomes" id="UP000319811">
    <property type="component" value="Segment"/>
</dbReference>
<dbReference type="GeneID" id="77943140"/>
<gene>
    <name evidence="1" type="primary">58</name>
    <name evidence="1" type="ORF">SEA_MOLLYMUR_58</name>
</gene>
<evidence type="ECO:0000313" key="1">
    <source>
        <dbReference type="EMBL" id="QDF15419.1"/>
    </source>
</evidence>
<accession>A0A4Y6EKS0</accession>
<dbReference type="KEGG" id="vg:77943140"/>
<name>A0A4Y6EKS0_9CAUD</name>
<reference evidence="1 2" key="1">
    <citation type="submission" date="2019-05" db="EMBL/GenBank/DDBJ databases">
        <authorList>
            <person name="Murphy M.E."/>
            <person name="Alvaro L.E."/>
            <person name="Baker K.N."/>
            <person name="Baxter I.S."/>
            <person name="Brown M.R."/>
            <person name="Driscoll K.D."/>
            <person name="Elrubaie J.M."/>
            <person name="Feith S.L."/>
            <person name="Indihar D.F."/>
            <person name="Knoch V.T."/>
            <person name="Koirtyohann K.M."/>
            <person name="Kratz M.A."/>
            <person name="Lear A.H."/>
            <person name="Lindblom K.E."/>
            <person name="Marcus E.R."/>
            <person name="Sensor R."/>
            <person name="Sherman S.J."/>
            <person name="Swift V.R."/>
            <person name="White K.E."/>
            <person name="Wills S.J."/>
            <person name="Gatt S.M."/>
            <person name="Lohbauer S.A."/>
            <person name="Power T.R."/>
            <person name="Rosales K.A."/>
            <person name="Sisson B.M."/>
            <person name="Isern S."/>
            <person name="Michael S.F."/>
            <person name="Monti D.L."/>
            <person name="Garlena R.A."/>
            <person name="Russell D.A."/>
            <person name="Pope W.H."/>
            <person name="Jacobs-Sera D."/>
            <person name="Hatfull G.F."/>
        </authorList>
    </citation>
    <scope>NUCLEOTIDE SEQUENCE [LARGE SCALE GENOMIC DNA]</scope>
</reference>
<dbReference type="RefSeq" id="YP_010667030.1">
    <property type="nucleotide sequence ID" value="NC_070948.1"/>
</dbReference>
<organism evidence="1 2">
    <name type="scientific">Gordonia phage Mollymur</name>
    <dbReference type="NCBI Taxonomy" id="2590895"/>
    <lineage>
        <taxon>Viruses</taxon>
        <taxon>Duplodnaviria</taxon>
        <taxon>Heunggongvirae</taxon>
        <taxon>Uroviricota</taxon>
        <taxon>Caudoviricetes</taxon>
        <taxon>Mollymurvirus</taxon>
        <taxon>Mollymurvirus mollymur</taxon>
    </lineage>
</organism>
<protein>
    <submittedName>
        <fullName evidence="1">Uncharacterized protein</fullName>
    </submittedName>
</protein>
<proteinExistence type="predicted"/>
<evidence type="ECO:0000313" key="2">
    <source>
        <dbReference type="Proteomes" id="UP000319811"/>
    </source>
</evidence>
<dbReference type="EMBL" id="MK977705">
    <property type="protein sequence ID" value="QDF15419.1"/>
    <property type="molecule type" value="Genomic_DNA"/>
</dbReference>